<dbReference type="FunFam" id="3.10.180.10:FF:000013">
    <property type="entry name" value="4-hydroxyphenylpyruvate dioxygenase"/>
    <property type="match status" value="1"/>
</dbReference>
<evidence type="ECO:0000256" key="1">
    <source>
        <dbReference type="ARBA" id="ARBA00004496"/>
    </source>
</evidence>
<evidence type="ECO:0000256" key="9">
    <source>
        <dbReference type="ARBA" id="ARBA00022964"/>
    </source>
</evidence>
<feature type="binding site" evidence="15">
    <location>
        <position position="299"/>
    </location>
    <ligand>
        <name>Fe cation</name>
        <dbReference type="ChEBI" id="CHEBI:24875"/>
    </ligand>
</feature>
<dbReference type="GO" id="GO:0006572">
    <property type="term" value="P:L-tyrosine catabolic process"/>
    <property type="evidence" value="ECO:0007669"/>
    <property type="project" value="UniProtKB-KW"/>
</dbReference>
<organism evidence="17 18">
    <name type="scientific">Pythium oligandrum</name>
    <name type="common">Mycoparasitic fungus</name>
    <dbReference type="NCBI Taxonomy" id="41045"/>
    <lineage>
        <taxon>Eukaryota</taxon>
        <taxon>Sar</taxon>
        <taxon>Stramenopiles</taxon>
        <taxon>Oomycota</taxon>
        <taxon>Peronosporomycetes</taxon>
        <taxon>Pythiales</taxon>
        <taxon>Pythiaceae</taxon>
        <taxon>Pythium</taxon>
    </lineage>
</organism>
<keyword evidence="12" id="KW-0585">Phenylalanine catabolism</keyword>
<protein>
    <recommendedName>
        <fullName evidence="4 14">4-hydroxyphenylpyruvate dioxygenase</fullName>
    </recommendedName>
</protein>
<name>A0A8K1FHJ5_PYTOL</name>
<dbReference type="PANTHER" id="PTHR11959:SF1">
    <property type="entry name" value="4-HYDROXYPHENYLPYRUVATE DIOXYGENASE"/>
    <property type="match status" value="1"/>
</dbReference>
<dbReference type="InterPro" id="IPR005956">
    <property type="entry name" value="4OHPhenylPyrv_dOase"/>
</dbReference>
<keyword evidence="5" id="KW-0963">Cytoplasm</keyword>
<dbReference type="AlphaFoldDB" id="A0A8K1FHJ5"/>
<evidence type="ECO:0000256" key="4">
    <source>
        <dbReference type="ARBA" id="ARBA00013222"/>
    </source>
</evidence>
<gene>
    <name evidence="17" type="ORF">Poli38472_014540</name>
</gene>
<evidence type="ECO:0000313" key="17">
    <source>
        <dbReference type="EMBL" id="TMW61079.1"/>
    </source>
</evidence>
<evidence type="ECO:0000313" key="18">
    <source>
        <dbReference type="Proteomes" id="UP000794436"/>
    </source>
</evidence>
<keyword evidence="7" id="KW-0677">Repeat</keyword>
<dbReference type="PANTHER" id="PTHR11959">
    <property type="entry name" value="4-HYDROXYPHENYLPYRUVATE DIOXYGENASE"/>
    <property type="match status" value="1"/>
</dbReference>
<dbReference type="SUPFAM" id="SSF54593">
    <property type="entry name" value="Glyoxalase/Bleomycin resistance protein/Dihydroxybiphenyl dioxygenase"/>
    <property type="match status" value="1"/>
</dbReference>
<proteinExistence type="inferred from homology"/>
<dbReference type="CDD" id="cd07250">
    <property type="entry name" value="HPPD_C_like"/>
    <property type="match status" value="1"/>
</dbReference>
<dbReference type="OrthoDB" id="414569at2759"/>
<evidence type="ECO:0000256" key="13">
    <source>
        <dbReference type="ARBA" id="ARBA00060694"/>
    </source>
</evidence>
<evidence type="ECO:0000256" key="2">
    <source>
        <dbReference type="ARBA" id="ARBA00005162"/>
    </source>
</evidence>
<dbReference type="GO" id="GO:0003868">
    <property type="term" value="F:4-hydroxyphenylpyruvate dioxygenase activity"/>
    <property type="evidence" value="ECO:0007669"/>
    <property type="project" value="InterPro"/>
</dbReference>
<comment type="similarity">
    <text evidence="3 14">Belongs to the 4HPPD family.</text>
</comment>
<feature type="binding site" evidence="15">
    <location>
        <position position="217"/>
    </location>
    <ligand>
        <name>Fe cation</name>
        <dbReference type="ChEBI" id="CHEBI:24875"/>
    </ligand>
</feature>
<dbReference type="InterPro" id="IPR029068">
    <property type="entry name" value="Glyas_Bleomycin-R_OHBP_Dase"/>
</dbReference>
<feature type="binding site" evidence="15">
    <location>
        <position position="385"/>
    </location>
    <ligand>
        <name>Fe cation</name>
        <dbReference type="ChEBI" id="CHEBI:24875"/>
    </ligand>
</feature>
<dbReference type="InterPro" id="IPR041736">
    <property type="entry name" value="4OHPhenylPyrv_dOase_N"/>
</dbReference>
<accession>A0A8K1FHJ5</accession>
<evidence type="ECO:0000256" key="10">
    <source>
        <dbReference type="ARBA" id="ARBA00023002"/>
    </source>
</evidence>
<comment type="pathway">
    <text evidence="2">Amino-acid degradation; L-phenylalanine degradation; acetoacetate and fumarate from L-phenylalanine: step 3/6.</text>
</comment>
<dbReference type="EMBL" id="SPLM01000078">
    <property type="protein sequence ID" value="TMW61079.1"/>
    <property type="molecule type" value="Genomic_DNA"/>
</dbReference>
<evidence type="ECO:0000256" key="8">
    <source>
        <dbReference type="ARBA" id="ARBA00022878"/>
    </source>
</evidence>
<keyword evidence="18" id="KW-1185">Reference proteome</keyword>
<dbReference type="InterPro" id="IPR041735">
    <property type="entry name" value="4OHPhenylPyrv_dOase_C"/>
</dbReference>
<evidence type="ECO:0000259" key="16">
    <source>
        <dbReference type="PROSITE" id="PS51819"/>
    </source>
</evidence>
<dbReference type="CDD" id="cd08342">
    <property type="entry name" value="HPPD_N_like"/>
    <property type="match status" value="1"/>
</dbReference>
<dbReference type="NCBIfam" id="TIGR01263">
    <property type="entry name" value="4HPPD"/>
    <property type="match status" value="1"/>
</dbReference>
<dbReference type="PROSITE" id="PS51819">
    <property type="entry name" value="VOC"/>
    <property type="match status" value="2"/>
</dbReference>
<dbReference type="Proteomes" id="UP000794436">
    <property type="component" value="Unassembled WGS sequence"/>
</dbReference>
<sequence length="430" mass="47474">MSAASPEKRAQNGTDANKKIKLVGHQNFVRHNPMSDKFEVKKFHHVEFYTSDATNVYKRFSWGLGMKLIGKSDQSTNNQQSASYVVRSGEVTFVITAPYALETEKAADAVTPMPNFDAKLAHEFVQKHGLAVRALGIEVGDAKEAYEISVKNGAIGVSEPKVLTDELSGKKTVISEVKLYGDVVIRWISGDYEGPFIPGYEAVDGPDMSIGITRIDHCVGNVPKLIEAVEYVIGFTGFHEFSEFTAEDVGTVDSGLNSMVLASNNEMVLIPVNEPTFGTKRKSQIQTYLEQNVGSGLQHMALKTDNIFHTLAEMRKRSFIGGFEFMPSPDASYYKRLPERIGNDLTPEQFKKIEELGLLVDKDDQGILLQIFTKPLGDRPTVFIEIIERVGCLSDVAGKMEQAAGCGGFGKGNFSELFKSIEEYEKTLNV</sequence>
<dbReference type="FunFam" id="3.10.180.10:FF:000025">
    <property type="entry name" value="4-hydroxyphenylpyruvate dioxygenase"/>
    <property type="match status" value="1"/>
</dbReference>
<comment type="cofactor">
    <cofactor evidence="15">
        <name>Fe cation</name>
        <dbReference type="ChEBI" id="CHEBI:24875"/>
    </cofactor>
    <text evidence="15">Binds 1 Fe cation per subunit.</text>
</comment>
<dbReference type="GO" id="GO:0005737">
    <property type="term" value="C:cytoplasm"/>
    <property type="evidence" value="ECO:0007669"/>
    <property type="project" value="UniProtKB-SubCell"/>
</dbReference>
<feature type="domain" description="VOC" evidence="16">
    <location>
        <begin position="214"/>
        <end position="374"/>
    </location>
</feature>
<evidence type="ECO:0000256" key="7">
    <source>
        <dbReference type="ARBA" id="ARBA00022737"/>
    </source>
</evidence>
<dbReference type="GO" id="GO:0046872">
    <property type="term" value="F:metal ion binding"/>
    <property type="evidence" value="ECO:0007669"/>
    <property type="project" value="UniProtKB-KW"/>
</dbReference>
<evidence type="ECO:0000256" key="6">
    <source>
        <dbReference type="ARBA" id="ARBA00022723"/>
    </source>
</evidence>
<keyword evidence="11 15" id="KW-0408">Iron</keyword>
<comment type="pathway">
    <text evidence="13">Cofactor biosynthesis; prenylquinone biosynthesis.</text>
</comment>
<keyword evidence="6 15" id="KW-0479">Metal-binding</keyword>
<evidence type="ECO:0000256" key="5">
    <source>
        <dbReference type="ARBA" id="ARBA00022490"/>
    </source>
</evidence>
<keyword evidence="10" id="KW-0560">Oxidoreductase</keyword>
<evidence type="ECO:0000256" key="3">
    <source>
        <dbReference type="ARBA" id="ARBA00005877"/>
    </source>
</evidence>
<evidence type="ECO:0000256" key="15">
    <source>
        <dbReference type="PIRSR" id="PIRSR009283-1"/>
    </source>
</evidence>
<dbReference type="Gene3D" id="3.10.180.10">
    <property type="entry name" value="2,3-Dihydroxybiphenyl 1,2-Dioxygenase, domain 1"/>
    <property type="match status" value="2"/>
</dbReference>
<comment type="caution">
    <text evidence="17">The sequence shown here is derived from an EMBL/GenBank/DDBJ whole genome shotgun (WGS) entry which is preliminary data.</text>
</comment>
<dbReference type="GO" id="GO:0006559">
    <property type="term" value="P:L-phenylalanine catabolic process"/>
    <property type="evidence" value="ECO:0007669"/>
    <property type="project" value="UniProtKB-KW"/>
</dbReference>
<evidence type="ECO:0000256" key="14">
    <source>
        <dbReference type="PIRNR" id="PIRNR009283"/>
    </source>
</evidence>
<dbReference type="InterPro" id="IPR037523">
    <property type="entry name" value="VOC_core"/>
</dbReference>
<feature type="domain" description="VOC" evidence="16">
    <location>
        <begin position="42"/>
        <end position="202"/>
    </location>
</feature>
<reference evidence="17" key="1">
    <citation type="submission" date="2019-03" db="EMBL/GenBank/DDBJ databases">
        <title>Long read genome sequence of the mycoparasitic Pythium oligandrum ATCC 38472 isolated from sugarbeet rhizosphere.</title>
        <authorList>
            <person name="Gaulin E."/>
        </authorList>
    </citation>
    <scope>NUCLEOTIDE SEQUENCE</scope>
    <source>
        <strain evidence="17">ATCC 38472_TT</strain>
    </source>
</reference>
<comment type="subcellular location">
    <subcellularLocation>
        <location evidence="1">Cytoplasm</location>
    </subcellularLocation>
</comment>
<keyword evidence="8" id="KW-0828">Tyrosine catabolism</keyword>
<keyword evidence="9" id="KW-0223">Dioxygenase</keyword>
<dbReference type="PIRSF" id="PIRSF009283">
    <property type="entry name" value="HPP_dOase"/>
    <property type="match status" value="1"/>
</dbReference>
<evidence type="ECO:0000256" key="11">
    <source>
        <dbReference type="ARBA" id="ARBA00023004"/>
    </source>
</evidence>
<evidence type="ECO:0000256" key="12">
    <source>
        <dbReference type="ARBA" id="ARBA00023232"/>
    </source>
</evidence>